<evidence type="ECO:0000256" key="3">
    <source>
        <dbReference type="ARBA" id="ARBA00006425"/>
    </source>
</evidence>
<name>A0A1E3QPJ6_9ASCO</name>
<comment type="similarity">
    <text evidence="3">Belongs to the cytochrome c oxidase subunit 6B family.</text>
</comment>
<dbReference type="EMBL" id="KV454432">
    <property type="protein sequence ID" value="ODQ79623.1"/>
    <property type="molecule type" value="Genomic_DNA"/>
</dbReference>
<dbReference type="GO" id="GO:0004129">
    <property type="term" value="F:cytochrome-c oxidase activity"/>
    <property type="evidence" value="ECO:0007669"/>
    <property type="project" value="EnsemblFungi"/>
</dbReference>
<evidence type="ECO:0000256" key="8">
    <source>
        <dbReference type="SAM" id="MobiDB-lite"/>
    </source>
</evidence>
<dbReference type="InterPro" id="IPR048280">
    <property type="entry name" value="COX6B-like"/>
</dbReference>
<evidence type="ECO:0000256" key="6">
    <source>
        <dbReference type="ARBA" id="ARBA00074891"/>
    </source>
</evidence>
<dbReference type="GO" id="GO:0033617">
    <property type="term" value="P:mitochondrial respiratory chain complex IV assembly"/>
    <property type="evidence" value="ECO:0007669"/>
    <property type="project" value="EnsemblFungi"/>
</dbReference>
<dbReference type="GO" id="GO:0045277">
    <property type="term" value="C:respiratory chain complex IV"/>
    <property type="evidence" value="ECO:0007669"/>
    <property type="project" value="EnsemblFungi"/>
</dbReference>
<dbReference type="AlphaFoldDB" id="A0A1E3QPJ6"/>
<dbReference type="InterPro" id="IPR036549">
    <property type="entry name" value="CX6/COA6-like_sf"/>
</dbReference>
<dbReference type="SUPFAM" id="SSF47694">
    <property type="entry name" value="Cytochrome c oxidase subunit h"/>
    <property type="match status" value="1"/>
</dbReference>
<evidence type="ECO:0000256" key="2">
    <source>
        <dbReference type="ARBA" id="ARBA00004673"/>
    </source>
</evidence>
<evidence type="ECO:0000313" key="9">
    <source>
        <dbReference type="EMBL" id="ODQ79623.1"/>
    </source>
</evidence>
<feature type="region of interest" description="Disordered" evidence="8">
    <location>
        <begin position="1"/>
        <end position="22"/>
    </location>
</feature>
<dbReference type="GO" id="GO:0005743">
    <property type="term" value="C:mitochondrial inner membrane"/>
    <property type="evidence" value="ECO:0007669"/>
    <property type="project" value="UniProtKB-SubCell"/>
</dbReference>
<keyword evidence="5" id="KW-1015">Disulfide bond</keyword>
<sequence>MSDAQEPSPLKTPGFDSRFPNSNQTRHCFQSYVDYHKCINLKGEEFEPCKIFYRTFSSLCPVDWVEKWDDQRGMYRLSPPSVHLIAY</sequence>
<dbReference type="GO" id="GO:0005758">
    <property type="term" value="C:mitochondrial intermembrane space"/>
    <property type="evidence" value="ECO:0007669"/>
    <property type="project" value="EnsemblFungi"/>
</dbReference>
<evidence type="ECO:0000256" key="5">
    <source>
        <dbReference type="ARBA" id="ARBA00023157"/>
    </source>
</evidence>
<dbReference type="GeneID" id="30146969"/>
<dbReference type="OrthoDB" id="1107506at2759"/>
<evidence type="ECO:0000313" key="10">
    <source>
        <dbReference type="Proteomes" id="UP000094336"/>
    </source>
</evidence>
<dbReference type="InterPro" id="IPR003213">
    <property type="entry name" value="Cyt_c_oxidase_su6B"/>
</dbReference>
<evidence type="ECO:0000256" key="1">
    <source>
        <dbReference type="ARBA" id="ARBA00004137"/>
    </source>
</evidence>
<proteinExistence type="inferred from homology"/>
<comment type="pathway">
    <text evidence="2">Energy metabolism; oxidative phosphorylation.</text>
</comment>
<evidence type="ECO:0000256" key="7">
    <source>
        <dbReference type="ARBA" id="ARBA00082359"/>
    </source>
</evidence>
<gene>
    <name evidence="9" type="ORF">BABINDRAFT_162002</name>
</gene>
<keyword evidence="4" id="KW-0496">Mitochondrion</keyword>
<reference evidence="10" key="1">
    <citation type="submission" date="2016-05" db="EMBL/GenBank/DDBJ databases">
        <title>Comparative genomics of biotechnologically important yeasts.</title>
        <authorList>
            <consortium name="DOE Joint Genome Institute"/>
            <person name="Riley R."/>
            <person name="Haridas S."/>
            <person name="Wolfe K.H."/>
            <person name="Lopes M.R."/>
            <person name="Hittinger C.T."/>
            <person name="Goker M."/>
            <person name="Salamov A."/>
            <person name="Wisecaver J."/>
            <person name="Long T.M."/>
            <person name="Aerts A.L."/>
            <person name="Barry K."/>
            <person name="Choi C."/>
            <person name="Clum A."/>
            <person name="Coughlan A.Y."/>
            <person name="Deshpande S."/>
            <person name="Douglass A.P."/>
            <person name="Hanson S.J."/>
            <person name="Klenk H.-P."/>
            <person name="Labutti K."/>
            <person name="Lapidus A."/>
            <person name="Lindquist E."/>
            <person name="Lipzen A."/>
            <person name="Meier-Kolthoff J.P."/>
            <person name="Ohm R.A."/>
            <person name="Otillar R.P."/>
            <person name="Pangilinan J."/>
            <person name="Peng Y."/>
            <person name="Rokas A."/>
            <person name="Rosa C.A."/>
            <person name="Scheuner C."/>
            <person name="Sibirny A.A."/>
            <person name="Slot J.C."/>
            <person name="Stielow J.B."/>
            <person name="Sun H."/>
            <person name="Kurtzman C.P."/>
            <person name="Blackwell M."/>
            <person name="Grigoriev I.V."/>
            <person name="Jeffries T.W."/>
        </authorList>
    </citation>
    <scope>NUCLEOTIDE SEQUENCE [LARGE SCALE GENOMIC DNA]</scope>
    <source>
        <strain evidence="10">NRRL Y-12698</strain>
    </source>
</reference>
<dbReference type="Gene3D" id="1.10.10.140">
    <property type="entry name" value="Cytochrome c oxidase, subunit VIb"/>
    <property type="match status" value="1"/>
</dbReference>
<dbReference type="Pfam" id="PF02297">
    <property type="entry name" value="COX6B"/>
    <property type="match status" value="1"/>
</dbReference>
<dbReference type="Proteomes" id="UP000094336">
    <property type="component" value="Unassembled WGS sequence"/>
</dbReference>
<keyword evidence="10" id="KW-1185">Reference proteome</keyword>
<comment type="subcellular location">
    <subcellularLocation>
        <location evidence="1">Mitochondrion inner membrane</location>
        <topology evidence="1">Peripheral membrane protein</topology>
        <orientation evidence="1">Intermembrane side</orientation>
    </subcellularLocation>
</comment>
<organism evidence="9 10">
    <name type="scientific">Babjeviella inositovora NRRL Y-12698</name>
    <dbReference type="NCBI Taxonomy" id="984486"/>
    <lineage>
        <taxon>Eukaryota</taxon>
        <taxon>Fungi</taxon>
        <taxon>Dikarya</taxon>
        <taxon>Ascomycota</taxon>
        <taxon>Saccharomycotina</taxon>
        <taxon>Pichiomycetes</taxon>
        <taxon>Serinales incertae sedis</taxon>
        <taxon>Babjeviella</taxon>
    </lineage>
</organism>
<protein>
    <recommendedName>
        <fullName evidence="6">Cytochrome c oxidase subunit 12, mitochondrial</fullName>
    </recommendedName>
    <alternativeName>
        <fullName evidence="7">Cytochrome c oxidase polypeptide VIb</fullName>
    </alternativeName>
</protein>
<dbReference type="CDD" id="cd00926">
    <property type="entry name" value="Cyt_c_Oxidase_VIb"/>
    <property type="match status" value="1"/>
</dbReference>
<accession>A0A1E3QPJ6</accession>
<dbReference type="PROSITE" id="PS51808">
    <property type="entry name" value="CHCH"/>
    <property type="match status" value="1"/>
</dbReference>
<evidence type="ECO:0000256" key="4">
    <source>
        <dbReference type="ARBA" id="ARBA00023128"/>
    </source>
</evidence>
<dbReference type="RefSeq" id="XP_018984951.1">
    <property type="nucleotide sequence ID" value="XM_019129116.1"/>
</dbReference>
<dbReference type="FunFam" id="1.10.10.140:FF:000001">
    <property type="entry name" value="Cytochrome c oxidase subunit 6B1"/>
    <property type="match status" value="1"/>
</dbReference>
<dbReference type="GO" id="GO:0006123">
    <property type="term" value="P:mitochondrial electron transport, cytochrome c to oxygen"/>
    <property type="evidence" value="ECO:0007669"/>
    <property type="project" value="EnsemblFungi"/>
</dbReference>
<dbReference type="PANTHER" id="PTHR11387">
    <property type="entry name" value="CYTOCHROME C OXIDASE SUBUNIT 6B"/>
    <property type="match status" value="1"/>
</dbReference>
<dbReference type="STRING" id="984486.A0A1E3QPJ6"/>